<name>A0A1H2CJY5_9ACTN</name>
<evidence type="ECO:0000313" key="3">
    <source>
        <dbReference type="Proteomes" id="UP000198688"/>
    </source>
</evidence>
<dbReference type="EMBL" id="LT629758">
    <property type="protein sequence ID" value="SDT70783.1"/>
    <property type="molecule type" value="Genomic_DNA"/>
</dbReference>
<sequence>MISDAWWDRHRWWALTLIVVLLIGLFLTGGYTVQALVSMSRWATGGHLGAMAVIGWVFYFAPFGLLWAVLLLMGRSTAPALCLGLLLLLAPITLACFPGGYNDTLAAAVTGPGGAAFVAGARNGGLGGLLPSVVVPFVVFNEGLRDRFGDRTLRLMMIVPVVAVLIATMIAAVILAP</sequence>
<evidence type="ECO:0008006" key="4">
    <source>
        <dbReference type="Google" id="ProtNLM"/>
    </source>
</evidence>
<protein>
    <recommendedName>
        <fullName evidence="4">L-lactate permease</fullName>
    </recommendedName>
</protein>
<proteinExistence type="predicted"/>
<feature type="transmembrane region" description="Helical" evidence="1">
    <location>
        <begin position="80"/>
        <end position="101"/>
    </location>
</feature>
<feature type="transmembrane region" description="Helical" evidence="1">
    <location>
        <begin position="53"/>
        <end position="73"/>
    </location>
</feature>
<evidence type="ECO:0000256" key="1">
    <source>
        <dbReference type="SAM" id="Phobius"/>
    </source>
</evidence>
<dbReference type="OrthoDB" id="3297072at2"/>
<feature type="transmembrane region" description="Helical" evidence="1">
    <location>
        <begin position="121"/>
        <end position="140"/>
    </location>
</feature>
<accession>A0A1H2CJY5</accession>
<dbReference type="RefSeq" id="WP_092548526.1">
    <property type="nucleotide sequence ID" value="NZ_BOMJ01000006.1"/>
</dbReference>
<feature type="transmembrane region" description="Helical" evidence="1">
    <location>
        <begin position="12"/>
        <end position="33"/>
    </location>
</feature>
<dbReference type="Proteomes" id="UP000198688">
    <property type="component" value="Chromosome I"/>
</dbReference>
<keyword evidence="1" id="KW-0812">Transmembrane</keyword>
<feature type="transmembrane region" description="Helical" evidence="1">
    <location>
        <begin position="152"/>
        <end position="176"/>
    </location>
</feature>
<reference evidence="2 3" key="1">
    <citation type="submission" date="2016-10" db="EMBL/GenBank/DDBJ databases">
        <authorList>
            <person name="de Groot N.N."/>
        </authorList>
    </citation>
    <scope>NUCLEOTIDE SEQUENCE [LARGE SCALE GENOMIC DNA]</scope>
    <source>
        <strain evidence="2 3">DSM 43941</strain>
    </source>
</reference>
<keyword evidence="1" id="KW-1133">Transmembrane helix</keyword>
<evidence type="ECO:0000313" key="2">
    <source>
        <dbReference type="EMBL" id="SDT70783.1"/>
    </source>
</evidence>
<dbReference type="AlphaFoldDB" id="A0A1H2CJY5"/>
<keyword evidence="3" id="KW-1185">Reference proteome</keyword>
<gene>
    <name evidence="2" type="ORF">SAMN04489716_6020</name>
</gene>
<organism evidence="2 3">
    <name type="scientific">Actinoplanes derwentensis</name>
    <dbReference type="NCBI Taxonomy" id="113562"/>
    <lineage>
        <taxon>Bacteria</taxon>
        <taxon>Bacillati</taxon>
        <taxon>Actinomycetota</taxon>
        <taxon>Actinomycetes</taxon>
        <taxon>Micromonosporales</taxon>
        <taxon>Micromonosporaceae</taxon>
        <taxon>Actinoplanes</taxon>
    </lineage>
</organism>
<keyword evidence="1" id="KW-0472">Membrane</keyword>